<dbReference type="GO" id="GO:0005524">
    <property type="term" value="F:ATP binding"/>
    <property type="evidence" value="ECO:0007669"/>
    <property type="project" value="UniProtKB-KW"/>
</dbReference>
<accession>A0A6P6T0J5</accession>
<dbReference type="GeneID" id="113696650"/>
<keyword evidence="1" id="KW-0378">Hydrolase</keyword>
<dbReference type="PANTHER" id="PTHR10492">
    <property type="match status" value="1"/>
</dbReference>
<dbReference type="GO" id="GO:0016787">
    <property type="term" value="F:hydrolase activity"/>
    <property type="evidence" value="ECO:0007669"/>
    <property type="project" value="UniProtKB-KW"/>
</dbReference>
<comment type="cofactor">
    <cofactor evidence="1">
        <name>Mg(2+)</name>
        <dbReference type="ChEBI" id="CHEBI:18420"/>
    </cofactor>
</comment>
<evidence type="ECO:0000313" key="4">
    <source>
        <dbReference type="RefSeq" id="XP_027071833.1"/>
    </source>
</evidence>
<evidence type="ECO:0000313" key="3">
    <source>
        <dbReference type="Proteomes" id="UP001652660"/>
    </source>
</evidence>
<dbReference type="AlphaFoldDB" id="A0A6P6T0J5"/>
<dbReference type="RefSeq" id="XP_027071833.1">
    <property type="nucleotide sequence ID" value="XM_027216032.1"/>
</dbReference>
<reference evidence="4" key="2">
    <citation type="submission" date="2025-08" db="UniProtKB">
        <authorList>
            <consortium name="RefSeq"/>
        </authorList>
    </citation>
    <scope>IDENTIFICATION</scope>
    <source>
        <tissue evidence="4">Leaves</tissue>
    </source>
</reference>
<dbReference type="Pfam" id="PF05970">
    <property type="entry name" value="PIF1"/>
    <property type="match status" value="1"/>
</dbReference>
<keyword evidence="1" id="KW-0547">Nucleotide-binding</keyword>
<sequence>MTMHLHLENYQSISFTENQTLQDILANERNSTTMLIEFFSMNRTNKRAQDLNCLYKEFPRYFTWDEGDRIWIDRKRGEVISHVNTAHPIEEERYYLRMLLMHVRKPTSFDDLKSADAHLASSYKEAAELRGLLQADNGFDVCLSKQQVQIQVLRLIDQHIQIMEKDISDYKLTDIPYHLLCSDNSAKEIEVEYQIHISNKDLASISMLNRLQKFAFDKIMEKVNANVPVAFFIDGPSGTGKSFLYKALLATVRSRGHIVLATTTFGATTSLLPGGCMAHSRFKIPLHQENRQTCNISKQSNFNKLLKLAKLIIWDEAAIVKKYAIESFGTMLHDILHSDIIFGGKIIVFGGNF</sequence>
<keyword evidence="1" id="KW-0067">ATP-binding</keyword>
<keyword evidence="1" id="KW-0233">DNA recombination</keyword>
<dbReference type="EC" id="5.6.2.3" evidence="1"/>
<dbReference type="Gene3D" id="3.40.50.300">
    <property type="entry name" value="P-loop containing nucleotide triphosphate hydrolases"/>
    <property type="match status" value="1"/>
</dbReference>
<dbReference type="GO" id="GO:0006281">
    <property type="term" value="P:DNA repair"/>
    <property type="evidence" value="ECO:0007669"/>
    <property type="project" value="UniProtKB-KW"/>
</dbReference>
<dbReference type="GO" id="GO:0043139">
    <property type="term" value="F:5'-3' DNA helicase activity"/>
    <property type="evidence" value="ECO:0007669"/>
    <property type="project" value="UniProtKB-EC"/>
</dbReference>
<comment type="catalytic activity">
    <reaction evidence="1">
        <text>ATP + H2O = ADP + phosphate + H(+)</text>
        <dbReference type="Rhea" id="RHEA:13065"/>
        <dbReference type="ChEBI" id="CHEBI:15377"/>
        <dbReference type="ChEBI" id="CHEBI:15378"/>
        <dbReference type="ChEBI" id="CHEBI:30616"/>
        <dbReference type="ChEBI" id="CHEBI:43474"/>
        <dbReference type="ChEBI" id="CHEBI:456216"/>
        <dbReference type="EC" id="5.6.2.3"/>
    </reaction>
</comment>
<dbReference type="Proteomes" id="UP001652660">
    <property type="component" value="Chromosome 6e"/>
</dbReference>
<dbReference type="InterPro" id="IPR010285">
    <property type="entry name" value="DNA_helicase_pif1-like_DEAD"/>
</dbReference>
<keyword evidence="1" id="KW-0347">Helicase</keyword>
<feature type="domain" description="DNA helicase Pif1-like DEAD-box helicase" evidence="2">
    <location>
        <begin position="207"/>
        <end position="353"/>
    </location>
</feature>
<dbReference type="SUPFAM" id="SSF52540">
    <property type="entry name" value="P-loop containing nucleoside triphosphate hydrolases"/>
    <property type="match status" value="1"/>
</dbReference>
<protein>
    <recommendedName>
        <fullName evidence="1">ATP-dependent DNA helicase</fullName>
        <ecNumber evidence="1">5.6.2.3</ecNumber>
    </recommendedName>
</protein>
<keyword evidence="3" id="KW-1185">Reference proteome</keyword>
<keyword evidence="1" id="KW-0227">DNA damage</keyword>
<keyword evidence="1" id="KW-0234">DNA repair</keyword>
<dbReference type="GO" id="GO:0006310">
    <property type="term" value="P:DNA recombination"/>
    <property type="evidence" value="ECO:0007669"/>
    <property type="project" value="UniProtKB-KW"/>
</dbReference>
<dbReference type="OrthoDB" id="2439059at2759"/>
<proteinExistence type="inferred from homology"/>
<gene>
    <name evidence="4" type="primary">LOC113696650</name>
</gene>
<dbReference type="PANTHER" id="PTHR10492:SF94">
    <property type="entry name" value="ATP-DEPENDENT DNA HELICASE"/>
    <property type="match status" value="1"/>
</dbReference>
<dbReference type="InterPro" id="IPR027417">
    <property type="entry name" value="P-loop_NTPase"/>
</dbReference>
<dbReference type="GO" id="GO:0000723">
    <property type="term" value="P:telomere maintenance"/>
    <property type="evidence" value="ECO:0007669"/>
    <property type="project" value="InterPro"/>
</dbReference>
<evidence type="ECO:0000259" key="2">
    <source>
        <dbReference type="Pfam" id="PF05970"/>
    </source>
</evidence>
<reference evidence="3" key="1">
    <citation type="journal article" date="2025" name="Foods">
        <title>Unveiling the Microbial Signatures of Arabica Coffee Cherries: Insights into Ripeness Specific Diversity, Functional Traits, and Implications for Quality and Safety.</title>
        <authorList>
            <consortium name="RefSeq"/>
            <person name="Tenea G.N."/>
            <person name="Cifuentes V."/>
            <person name="Reyes P."/>
            <person name="Cevallos-Vallejos M."/>
        </authorList>
    </citation>
    <scope>NUCLEOTIDE SEQUENCE [LARGE SCALE GENOMIC DNA]</scope>
</reference>
<evidence type="ECO:0000256" key="1">
    <source>
        <dbReference type="RuleBase" id="RU363044"/>
    </source>
</evidence>
<comment type="similarity">
    <text evidence="1">Belongs to the helicase family.</text>
</comment>
<organism evidence="3 4">
    <name type="scientific">Coffea arabica</name>
    <name type="common">Arabian coffee</name>
    <dbReference type="NCBI Taxonomy" id="13443"/>
    <lineage>
        <taxon>Eukaryota</taxon>
        <taxon>Viridiplantae</taxon>
        <taxon>Streptophyta</taxon>
        <taxon>Embryophyta</taxon>
        <taxon>Tracheophyta</taxon>
        <taxon>Spermatophyta</taxon>
        <taxon>Magnoliopsida</taxon>
        <taxon>eudicotyledons</taxon>
        <taxon>Gunneridae</taxon>
        <taxon>Pentapetalae</taxon>
        <taxon>asterids</taxon>
        <taxon>lamiids</taxon>
        <taxon>Gentianales</taxon>
        <taxon>Rubiaceae</taxon>
        <taxon>Ixoroideae</taxon>
        <taxon>Gardenieae complex</taxon>
        <taxon>Bertiereae - Coffeeae clade</taxon>
        <taxon>Coffeeae</taxon>
        <taxon>Coffea</taxon>
    </lineage>
</organism>
<name>A0A6P6T0J5_COFAR</name>